<feature type="compositionally biased region" description="Low complexity" evidence="1">
    <location>
        <begin position="191"/>
        <end position="256"/>
    </location>
</feature>
<dbReference type="eggNOG" id="ENOG502S2BG">
    <property type="taxonomic scope" value="Eukaryota"/>
</dbReference>
<evidence type="ECO:0000313" key="3">
    <source>
        <dbReference type="Proteomes" id="UP000014074"/>
    </source>
</evidence>
<keyword evidence="3" id="KW-1185">Reference proteome</keyword>
<dbReference type="OrthoDB" id="5414836at2759"/>
<proteinExistence type="predicted"/>
<dbReference type="GeneID" id="19325751"/>
<dbReference type="PANTHER" id="PTHR38122:SF1">
    <property type="entry name" value="GLYCOPROTEIN X"/>
    <property type="match status" value="1"/>
</dbReference>
<evidence type="ECO:0000256" key="1">
    <source>
        <dbReference type="SAM" id="MobiDB-lite"/>
    </source>
</evidence>
<protein>
    <submittedName>
        <fullName evidence="2">Putative glycoprotein x protein</fullName>
    </submittedName>
</protein>
<dbReference type="KEGG" id="tmn:UCRPA7_522"/>
<evidence type="ECO:0000313" key="2">
    <source>
        <dbReference type="EMBL" id="EOO03978.1"/>
    </source>
</evidence>
<dbReference type="AlphaFoldDB" id="R8BX96"/>
<reference evidence="3" key="1">
    <citation type="journal article" date="2013" name="Genome Announc.">
        <title>Draft genome sequence of the ascomycete Phaeoacremonium aleophilum strain UCR-PA7, a causal agent of the esca disease complex in grapevines.</title>
        <authorList>
            <person name="Blanco-Ulate B."/>
            <person name="Rolshausen P."/>
            <person name="Cantu D."/>
        </authorList>
    </citation>
    <scope>NUCLEOTIDE SEQUENCE [LARGE SCALE GENOMIC DNA]</scope>
    <source>
        <strain evidence="3">UCR-PA7</strain>
    </source>
</reference>
<feature type="compositionally biased region" description="Pro residues" evidence="1">
    <location>
        <begin position="179"/>
        <end position="190"/>
    </location>
</feature>
<feature type="compositionally biased region" description="Polar residues" evidence="1">
    <location>
        <begin position="144"/>
        <end position="171"/>
    </location>
</feature>
<name>R8BX96_PHAM7</name>
<dbReference type="RefSeq" id="XP_007911308.1">
    <property type="nucleotide sequence ID" value="XM_007913117.1"/>
</dbReference>
<sequence length="284" mass="29939">MTVIYDIFEEEVIVEKVDGQLTSVVTGNWASQTSLTHFPPESTSTPYAKIKRGKEASSHLILKRDDTVVPAVCYDICNDAYLEAQQVGKTAALCADGSPFENYYQGCDSCITANEPQQKLTTKAYLQTKFSQFINYCESAPAESQVQPSSTPEAQQTTPANVQTTSQAAPNTSGEPSPISTPTPPPPPPSTTATPTSELETSTPGTPTPESSIPETSSEAEPTETSPIPSPSESSTTETITSLSSGTISSTPGPSSVTTAGAPTTRRSSFAALILPLLACIFFL</sequence>
<organism evidence="2 3">
    <name type="scientific">Phaeoacremonium minimum (strain UCR-PA7)</name>
    <name type="common">Esca disease fungus</name>
    <name type="synonym">Togninia minima</name>
    <dbReference type="NCBI Taxonomy" id="1286976"/>
    <lineage>
        <taxon>Eukaryota</taxon>
        <taxon>Fungi</taxon>
        <taxon>Dikarya</taxon>
        <taxon>Ascomycota</taxon>
        <taxon>Pezizomycotina</taxon>
        <taxon>Sordariomycetes</taxon>
        <taxon>Sordariomycetidae</taxon>
        <taxon>Togniniales</taxon>
        <taxon>Togniniaceae</taxon>
        <taxon>Phaeoacremonium</taxon>
    </lineage>
</organism>
<gene>
    <name evidence="2" type="ORF">UCRPA7_522</name>
</gene>
<dbReference type="Proteomes" id="UP000014074">
    <property type="component" value="Unassembled WGS sequence"/>
</dbReference>
<dbReference type="HOGENOM" id="CLU_980666_0_0_1"/>
<feature type="region of interest" description="Disordered" evidence="1">
    <location>
        <begin position="144"/>
        <end position="263"/>
    </location>
</feature>
<dbReference type="EMBL" id="KB932812">
    <property type="protein sequence ID" value="EOO03978.1"/>
    <property type="molecule type" value="Genomic_DNA"/>
</dbReference>
<dbReference type="PANTHER" id="PTHR38122">
    <property type="entry name" value="GLYCOPROTEIN X"/>
    <property type="match status" value="1"/>
</dbReference>
<accession>R8BX96</accession>